<feature type="non-terminal residue" evidence="1">
    <location>
        <position position="74"/>
    </location>
</feature>
<proteinExistence type="predicted"/>
<evidence type="ECO:0008006" key="3">
    <source>
        <dbReference type="Google" id="ProtNLM"/>
    </source>
</evidence>
<feature type="non-terminal residue" evidence="1">
    <location>
        <position position="1"/>
    </location>
</feature>
<organism evidence="1 2">
    <name type="scientific">Prorocentrum cordatum</name>
    <dbReference type="NCBI Taxonomy" id="2364126"/>
    <lineage>
        <taxon>Eukaryota</taxon>
        <taxon>Sar</taxon>
        <taxon>Alveolata</taxon>
        <taxon>Dinophyceae</taxon>
        <taxon>Prorocentrales</taxon>
        <taxon>Prorocentraceae</taxon>
        <taxon>Prorocentrum</taxon>
    </lineage>
</organism>
<dbReference type="EMBL" id="CAUYUJ010002238">
    <property type="protein sequence ID" value="CAK0799892.1"/>
    <property type="molecule type" value="Genomic_DNA"/>
</dbReference>
<comment type="caution">
    <text evidence="1">The sequence shown here is derived from an EMBL/GenBank/DDBJ whole genome shotgun (WGS) entry which is preliminary data.</text>
</comment>
<accession>A0ABN9Q2K6</accession>
<dbReference type="Proteomes" id="UP001189429">
    <property type="component" value="Unassembled WGS sequence"/>
</dbReference>
<keyword evidence="2" id="KW-1185">Reference proteome</keyword>
<gene>
    <name evidence="1" type="ORF">PCOR1329_LOCUS8213</name>
</gene>
<evidence type="ECO:0000313" key="1">
    <source>
        <dbReference type="EMBL" id="CAK0799892.1"/>
    </source>
</evidence>
<reference evidence="1" key="1">
    <citation type="submission" date="2023-10" db="EMBL/GenBank/DDBJ databases">
        <authorList>
            <person name="Chen Y."/>
            <person name="Shah S."/>
            <person name="Dougan E. K."/>
            <person name="Thang M."/>
            <person name="Chan C."/>
        </authorList>
    </citation>
    <scope>NUCLEOTIDE SEQUENCE [LARGE SCALE GENOMIC DNA]</scope>
</reference>
<protein>
    <recommendedName>
        <fullName evidence="3">FACT complex subunit</fullName>
    </recommendedName>
</protein>
<name>A0ABN9Q2K6_9DINO</name>
<sequence>MLNTRQNVMNEIGKMFKPKREEQAGLRQGGLALLLSTKSFPSHTIRHVTSPKGMEGRLGAVRCRGKVIDMTFVV</sequence>
<evidence type="ECO:0000313" key="2">
    <source>
        <dbReference type="Proteomes" id="UP001189429"/>
    </source>
</evidence>